<dbReference type="NCBIfam" id="NF046110">
    <property type="entry name" value="RNaseP1Mthb"/>
    <property type="match status" value="1"/>
</dbReference>
<proteinExistence type="inferred from homology"/>
<dbReference type="Pfam" id="PF01868">
    <property type="entry name" value="RNase_P-MRP_p29"/>
    <property type="match status" value="1"/>
</dbReference>
<dbReference type="GO" id="GO:0030677">
    <property type="term" value="C:ribonuclease P complex"/>
    <property type="evidence" value="ECO:0007669"/>
    <property type="project" value="UniProtKB-UniRule"/>
</dbReference>
<sequence length="99" mass="11312">MKLSQNILRHELIGLDLEVVKSTDSGLISTKGRVINETRNTLVLEKENGKEITVVKEISTFRIDFKNSGDVVKVDIDGRLLVGRPEDRLKRKIKQLYSY</sequence>
<evidence type="ECO:0000256" key="5">
    <source>
        <dbReference type="ARBA" id="ARBA00022801"/>
    </source>
</evidence>
<dbReference type="InterPro" id="IPR023534">
    <property type="entry name" value="Rof/RNase_P-like"/>
</dbReference>
<dbReference type="GO" id="GO:0005737">
    <property type="term" value="C:cytoplasm"/>
    <property type="evidence" value="ECO:0007669"/>
    <property type="project" value="UniProtKB-SubCell"/>
</dbReference>
<dbReference type="SMART" id="SM00538">
    <property type="entry name" value="POP4"/>
    <property type="match status" value="1"/>
</dbReference>
<evidence type="ECO:0000256" key="6">
    <source>
        <dbReference type="HAMAP-Rule" id="MF_00754"/>
    </source>
</evidence>
<accession>A4FWB3</accession>
<dbReference type="SUPFAM" id="SSF101744">
    <property type="entry name" value="Rof/RNase P subunit-like"/>
    <property type="match status" value="1"/>
</dbReference>
<evidence type="ECO:0000256" key="4">
    <source>
        <dbReference type="ARBA" id="ARBA00022759"/>
    </source>
</evidence>
<dbReference type="GO" id="GO:0001682">
    <property type="term" value="P:tRNA 5'-leader removal"/>
    <property type="evidence" value="ECO:0007669"/>
    <property type="project" value="UniProtKB-UniRule"/>
</dbReference>
<reference evidence="7 8" key="1">
    <citation type="submission" date="2007-03" db="EMBL/GenBank/DDBJ databases">
        <title>Complete sequence of chromosome of Methanococcus maripaludis C5.</title>
        <authorList>
            <consortium name="US DOE Joint Genome Institute"/>
            <person name="Copeland A."/>
            <person name="Lucas S."/>
            <person name="Lapidus A."/>
            <person name="Barry K."/>
            <person name="Glavina del Rio T."/>
            <person name="Dalin E."/>
            <person name="Tice H."/>
            <person name="Pitluck S."/>
            <person name="Chertkov O."/>
            <person name="Brettin T."/>
            <person name="Bruce D."/>
            <person name="Han C."/>
            <person name="Detter J.C."/>
            <person name="Schmutz J."/>
            <person name="Larimer F."/>
            <person name="Land M."/>
            <person name="Hauser L."/>
            <person name="Kyrpides N."/>
            <person name="Mikhailova N."/>
            <person name="Sieprawska-Lupa M."/>
            <person name="Whitman W.B."/>
            <person name="Richardson P."/>
        </authorList>
    </citation>
    <scope>NUCLEOTIDE SEQUENCE [LARGE SCALE GENOMIC DNA]</scope>
    <source>
        <strain evidence="8">C5 / ATCC BAA-1333</strain>
    </source>
</reference>
<keyword evidence="4 6" id="KW-0255">Endonuclease</keyword>
<dbReference type="KEGG" id="mmq:MmarC5_0171"/>
<keyword evidence="5 6" id="KW-0378">Hydrolase</keyword>
<dbReference type="eggNOG" id="arCOG00784">
    <property type="taxonomic scope" value="Archaea"/>
</dbReference>
<gene>
    <name evidence="6" type="primary">rnp1</name>
    <name evidence="7" type="ordered locus">MmarC5_0171</name>
</gene>
<dbReference type="InterPro" id="IPR023538">
    <property type="entry name" value="RNP1"/>
</dbReference>
<dbReference type="EC" id="3.1.26.5" evidence="6"/>
<dbReference type="InterPro" id="IPR036980">
    <property type="entry name" value="RNase_P/MRP_Rpp29_sf"/>
</dbReference>
<comment type="subcellular location">
    <subcellularLocation>
        <location evidence="6">Cytoplasm</location>
    </subcellularLocation>
</comment>
<dbReference type="Proteomes" id="UP000000253">
    <property type="component" value="Chromosome"/>
</dbReference>
<evidence type="ECO:0000256" key="3">
    <source>
        <dbReference type="ARBA" id="ARBA00022722"/>
    </source>
</evidence>
<dbReference type="AlphaFoldDB" id="A4FWB3"/>
<keyword evidence="2 6" id="KW-0819">tRNA processing</keyword>
<dbReference type="Gene3D" id="2.30.30.210">
    <property type="entry name" value="Ribonuclease P/MRP, subunit p29"/>
    <property type="match status" value="1"/>
</dbReference>
<comment type="similarity">
    <text evidence="6">Belongs to the eukaryotic/archaeal RNase P protein component 1 family.</text>
</comment>
<organism evidence="7 8">
    <name type="scientific">Methanococcus maripaludis (strain C5 / ATCC BAA-1333)</name>
    <dbReference type="NCBI Taxonomy" id="402880"/>
    <lineage>
        <taxon>Archaea</taxon>
        <taxon>Methanobacteriati</taxon>
        <taxon>Methanobacteriota</taxon>
        <taxon>Methanomada group</taxon>
        <taxon>Methanococci</taxon>
        <taxon>Methanococcales</taxon>
        <taxon>Methanococcaceae</taxon>
        <taxon>Methanococcus</taxon>
    </lineage>
</organism>
<evidence type="ECO:0000256" key="2">
    <source>
        <dbReference type="ARBA" id="ARBA00022694"/>
    </source>
</evidence>
<comment type="function">
    <text evidence="6">Part of ribonuclease P, a protein complex that generates mature tRNA molecules by cleaving their 5'-ends.</text>
</comment>
<evidence type="ECO:0000313" key="7">
    <source>
        <dbReference type="EMBL" id="ABO34488.1"/>
    </source>
</evidence>
<dbReference type="GeneID" id="4928763"/>
<dbReference type="OrthoDB" id="39019at2157"/>
<name>A4FWB3_METM5</name>
<protein>
    <recommendedName>
        <fullName evidence="6">Ribonuclease P protein component 1</fullName>
        <shortName evidence="6">RNase P component 1</shortName>
        <ecNumber evidence="6">3.1.26.5</ecNumber>
    </recommendedName>
    <alternativeName>
        <fullName evidence="6">Rpp29</fullName>
    </alternativeName>
</protein>
<dbReference type="GO" id="GO:0004526">
    <property type="term" value="F:ribonuclease P activity"/>
    <property type="evidence" value="ECO:0007669"/>
    <property type="project" value="UniProtKB-UniRule"/>
</dbReference>
<dbReference type="EMBL" id="CP000609">
    <property type="protein sequence ID" value="ABO34488.1"/>
    <property type="molecule type" value="Genomic_DNA"/>
</dbReference>
<keyword evidence="3 6" id="KW-0540">Nuclease</keyword>
<dbReference type="HAMAP" id="MF_00754">
    <property type="entry name" value="RNase_P_1"/>
    <property type="match status" value="1"/>
</dbReference>
<comment type="subunit">
    <text evidence="6">Consists of a catalytic RNA component and at least 4-5 protein subunits.</text>
</comment>
<keyword evidence="1 6" id="KW-0963">Cytoplasm</keyword>
<comment type="catalytic activity">
    <reaction evidence="6">
        <text>Endonucleolytic cleavage of RNA, removing 5'-extranucleotides from tRNA precursor.</text>
        <dbReference type="EC" id="3.1.26.5"/>
    </reaction>
</comment>
<dbReference type="RefSeq" id="WP_011867947.1">
    <property type="nucleotide sequence ID" value="NC_009135.1"/>
</dbReference>
<dbReference type="HOGENOM" id="CLU_107020_2_1_2"/>
<evidence type="ECO:0000256" key="1">
    <source>
        <dbReference type="ARBA" id="ARBA00022490"/>
    </source>
</evidence>
<evidence type="ECO:0000313" key="8">
    <source>
        <dbReference type="Proteomes" id="UP000000253"/>
    </source>
</evidence>
<dbReference type="GO" id="GO:0003723">
    <property type="term" value="F:RNA binding"/>
    <property type="evidence" value="ECO:0007669"/>
    <property type="project" value="InterPro"/>
</dbReference>
<dbReference type="InterPro" id="IPR002730">
    <property type="entry name" value="Rpp29/RNP1"/>
</dbReference>
<dbReference type="STRING" id="402880.MmarC5_0171"/>